<dbReference type="EMBL" id="CP058571">
    <property type="protein sequence ID" value="QLG57657.1"/>
    <property type="molecule type" value="Genomic_DNA"/>
</dbReference>
<dbReference type="EMBL" id="VRXD01000266">
    <property type="protein sequence ID" value="TXQ22079.1"/>
    <property type="molecule type" value="Genomic_DNA"/>
</dbReference>
<evidence type="ECO:0000256" key="6">
    <source>
        <dbReference type="ARBA" id="ARBA00022692"/>
    </source>
</evidence>
<evidence type="ECO:0000313" key="13">
    <source>
        <dbReference type="EMBL" id="EFH0367157.1"/>
    </source>
</evidence>
<evidence type="ECO:0000313" key="19">
    <source>
        <dbReference type="EMBL" id="MDW9353170.1"/>
    </source>
</evidence>
<dbReference type="EMBL" id="UGAK01000003">
    <property type="protein sequence ID" value="STF94626.1"/>
    <property type="molecule type" value="Genomic_DNA"/>
</dbReference>
<evidence type="ECO:0000313" key="48">
    <source>
        <dbReference type="Proteomes" id="UP000615017"/>
    </source>
</evidence>
<dbReference type="EMBL" id="AASSGK010000058">
    <property type="protein sequence ID" value="EFG2163620.1"/>
    <property type="molecule type" value="Genomic_DNA"/>
</dbReference>
<reference evidence="24 33" key="3">
    <citation type="submission" date="2018-05" db="EMBL/GenBank/DDBJ databases">
        <title>Genomic sequencing of EHEC O26 New European Clone.</title>
        <authorList>
            <person name="Karnisova L."/>
            <person name="Nunvar J."/>
            <person name="Marejkova M."/>
            <person name="Mellmann A."/>
            <person name="Drevinek P."/>
            <person name="Blahova K."/>
            <person name="Bielaszewska M."/>
        </authorList>
    </citation>
    <scope>NUCLEOTIDE SEQUENCE [LARGE SCALE GENOMIC DNA]</scope>
    <source>
        <strain evidence="24 33">14-391</strain>
    </source>
</reference>
<dbReference type="Pfam" id="PF01848">
    <property type="entry name" value="HOK_GEF"/>
    <property type="match status" value="1"/>
</dbReference>
<evidence type="ECO:0000313" key="44">
    <source>
        <dbReference type="Proteomes" id="UP000521991"/>
    </source>
</evidence>
<evidence type="ECO:0000313" key="12">
    <source>
        <dbReference type="EMBL" id="EFG2163620.1"/>
    </source>
</evidence>
<keyword evidence="8 9" id="KW-0472">Membrane</keyword>
<keyword evidence="7 9" id="KW-1133">Transmembrane helix</keyword>
<evidence type="ECO:0000313" key="29">
    <source>
        <dbReference type="EMBL" id="STJ18676.1"/>
    </source>
</evidence>
<dbReference type="EMBL" id="AASZRA010000072">
    <property type="protein sequence ID" value="EFI6955415.1"/>
    <property type="molecule type" value="Genomic_DNA"/>
</dbReference>
<evidence type="ECO:0000313" key="46">
    <source>
        <dbReference type="Proteomes" id="UP000534332"/>
    </source>
</evidence>
<dbReference type="Proteomes" id="UP000321295">
    <property type="component" value="Unassembled WGS sequence"/>
</dbReference>
<evidence type="ECO:0000313" key="21">
    <source>
        <dbReference type="EMBL" id="NEM88473.1"/>
    </source>
</evidence>
<evidence type="ECO:0000313" key="31">
    <source>
        <dbReference type="EMBL" id="TXQ22079.1"/>
    </source>
</evidence>
<proteinExistence type="inferred from homology"/>
<evidence type="ECO:0000313" key="26">
    <source>
        <dbReference type="EMBL" id="STC88975.1"/>
    </source>
</evidence>
<dbReference type="Proteomes" id="UP000469708">
    <property type="component" value="Unassembled WGS sequence"/>
</dbReference>
<feature type="transmembrane region" description="Helical" evidence="9">
    <location>
        <begin position="6"/>
        <end position="23"/>
    </location>
</feature>
<dbReference type="Proteomes" id="UP000254716">
    <property type="component" value="Unassembled WGS sequence"/>
</dbReference>
<reference evidence="20 41" key="7">
    <citation type="submission" date="2019-08" db="EMBL/GenBank/DDBJ databases">
        <title>Identification of Water Treatment Resistant and Multidrug Resistant Urinary Pathogenic Escherichia coli in Wastewater.</title>
        <authorList>
            <person name="Neumann N."/>
        </authorList>
    </citation>
    <scope>NUCLEOTIDE SEQUENCE [LARGE SCALE GENOMIC DNA]</scope>
    <source>
        <strain evidence="20 41">WU2356</strain>
    </source>
</reference>
<evidence type="ECO:0000313" key="36">
    <source>
        <dbReference type="Proteomes" id="UP000254716"/>
    </source>
</evidence>
<evidence type="ECO:0000313" key="10">
    <source>
        <dbReference type="EMBL" id="BBF54428.1"/>
    </source>
</evidence>
<dbReference type="Proteomes" id="UP000775646">
    <property type="component" value="Unassembled WGS sequence"/>
</dbReference>
<dbReference type="Proteomes" id="UP000303027">
    <property type="component" value="Unassembled WGS sequence"/>
</dbReference>
<dbReference type="Proteomes" id="UP000521991">
    <property type="component" value="Unassembled WGS sequence"/>
</dbReference>
<reference evidence="44 45" key="10">
    <citation type="submission" date="2020-02" db="EMBL/GenBank/DDBJ databases">
        <authorList>
            <consortium name="PulseNet: The National Subtyping Network for Foodborne Disease Surveillance"/>
            <person name="Tarr C.L."/>
            <person name="Trees E."/>
            <person name="Katz L.S."/>
            <person name="Carleton-Romer H.A."/>
            <person name="Stroika S."/>
            <person name="Kucerova Z."/>
            <person name="Roache K.F."/>
            <person name="Sabol A.L."/>
            <person name="Besser J."/>
            <person name="Gerner-Smidt P."/>
        </authorList>
    </citation>
    <scope>NUCLEOTIDE SEQUENCE [LARGE SCALE GENOMIC DNA]</scope>
    <source>
        <strain evidence="15 47">PNUSAE002719</strain>
        <strain evidence="13 44">PNUSAE004166</strain>
        <strain evidence="11 45">PNUSAE005278</strain>
    </source>
</reference>
<dbReference type="EMBL" id="UGCV01000008">
    <property type="protein sequence ID" value="STJ17945.1"/>
    <property type="molecule type" value="Genomic_DNA"/>
</dbReference>
<dbReference type="Proteomes" id="UP000254043">
    <property type="component" value="Unassembled WGS sequence"/>
</dbReference>
<dbReference type="Proteomes" id="UP000509796">
    <property type="component" value="Chromosome"/>
</dbReference>
<keyword evidence="3" id="KW-1003">Cell membrane</keyword>
<reference evidence="30 39" key="6">
    <citation type="submission" date="2018-12" db="EMBL/GenBank/DDBJ databases">
        <title>Food and Water Safety Consortium.</title>
        <authorList>
            <person name="Tyson S."/>
            <person name="Peterson C.-L."/>
            <person name="Olson A."/>
            <person name="Tyler S."/>
            <person name="Cabral J."/>
            <person name="Lynch T."/>
            <person name="Knox N."/>
            <person name="Van Domselaar G."/>
            <person name="Graham M."/>
        </authorList>
    </citation>
    <scope>NUCLEOTIDE SEQUENCE [LARGE SCALE GENOMIC DNA]</scope>
    <source>
        <strain evidence="30 39">FWSEC0384</strain>
    </source>
</reference>
<evidence type="ECO:0000313" key="38">
    <source>
        <dbReference type="Proteomes" id="UP000303027"/>
    </source>
</evidence>
<dbReference type="RefSeq" id="WP_000078907.1">
    <property type="nucleotide sequence ID" value="NZ_AP018796.1"/>
</dbReference>
<dbReference type="Proteomes" id="UP000524010">
    <property type="component" value="Unassembled WGS sequence"/>
</dbReference>
<comment type="similarity">
    <text evidence="2">Belongs to the Hok/Gef family.</text>
</comment>
<reference evidence="31 40" key="8">
    <citation type="submission" date="2019-08" db="EMBL/GenBank/DDBJ databases">
        <title>Whole genome analysis of cultivated E. coli strains isolated from CD patients and healthy donors.</title>
        <authorList>
            <person name="Siniagina M.N."/>
            <person name="Markelova M.I."/>
            <person name="Laikov A.V."/>
            <person name="Boulygina E.A."/>
            <person name="Khusnutdinova D.R."/>
            <person name="Kharchenko A."/>
            <person name="Grigoryeva T.V."/>
        </authorList>
    </citation>
    <scope>NUCLEOTIDE SEQUENCE [LARGE SCALE GENOMIC DNA]</scope>
    <source>
        <strain evidence="31 40">1_45_11</strain>
    </source>
</reference>
<dbReference type="EMBL" id="AP018802">
    <property type="protein sequence ID" value="BBF54428.1"/>
    <property type="molecule type" value="Genomic_DNA"/>
</dbReference>
<evidence type="ECO:0000256" key="7">
    <source>
        <dbReference type="ARBA" id="ARBA00022989"/>
    </source>
</evidence>
<evidence type="ECO:0000313" key="39">
    <source>
        <dbReference type="Proteomes" id="UP000306700"/>
    </source>
</evidence>
<dbReference type="EMBL" id="AASRHK010000052">
    <property type="protein sequence ID" value="EFF8955951.1"/>
    <property type="molecule type" value="Genomic_DNA"/>
</dbReference>
<dbReference type="EMBL" id="UGCV01000008">
    <property type="protein sequence ID" value="STJ18676.1"/>
    <property type="molecule type" value="Genomic_DNA"/>
</dbReference>
<evidence type="ECO:0000256" key="3">
    <source>
        <dbReference type="ARBA" id="ARBA00022475"/>
    </source>
</evidence>
<evidence type="ECO:0000313" key="27">
    <source>
        <dbReference type="EMBL" id="STF94626.1"/>
    </source>
</evidence>
<dbReference type="Proteomes" id="UP000248865">
    <property type="component" value="Unassembled WGS sequence"/>
</dbReference>
<evidence type="ECO:0000256" key="2">
    <source>
        <dbReference type="ARBA" id="ARBA00008629"/>
    </source>
</evidence>
<dbReference type="Proteomes" id="UP000392867">
    <property type="component" value="Unassembled WGS sequence"/>
</dbReference>
<reference evidence="22 32" key="1">
    <citation type="submission" date="2016-11" db="EMBL/GenBank/DDBJ databases">
        <title>Draft genome sequences of five Shigatoxin-producing Escherichia coli isolates harboring the new recently described Subtilase cytotoxin allelic variant subAB2-3.</title>
        <authorList>
            <person name="Tasara T."/>
            <person name="Fierz L."/>
            <person name="Klumpp J."/>
            <person name="Schmidt H."/>
            <person name="Stephan R."/>
        </authorList>
    </citation>
    <scope>NUCLEOTIDE SEQUENCE [LARGE SCALE GENOMIC DNA]</scope>
    <source>
        <strain evidence="22 32">453</strain>
    </source>
</reference>
<evidence type="ECO:0000313" key="30">
    <source>
        <dbReference type="EMBL" id="TJH14993.1"/>
    </source>
</evidence>
<keyword evidence="5" id="KW-1277">Toxin-antitoxin system</keyword>
<evidence type="ECO:0000313" key="25">
    <source>
        <dbReference type="EMBL" id="QLG57657.1"/>
    </source>
</evidence>
<organism evidence="21 42">
    <name type="scientific">Escherichia coli</name>
    <dbReference type="NCBI Taxonomy" id="562"/>
    <lineage>
        <taxon>Bacteria</taxon>
        <taxon>Pseudomonadati</taxon>
        <taxon>Pseudomonadota</taxon>
        <taxon>Gammaproteobacteria</taxon>
        <taxon>Enterobacterales</taxon>
        <taxon>Enterobacteriaceae</taxon>
        <taxon>Escherichia</taxon>
    </lineage>
</organism>
<dbReference type="EMBL" id="MPGR01000001">
    <property type="protein sequence ID" value="OKB74845.1"/>
    <property type="molecule type" value="Genomic_DNA"/>
</dbReference>
<evidence type="ECO:0000313" key="22">
    <source>
        <dbReference type="EMBL" id="OKB74845.1"/>
    </source>
</evidence>
<evidence type="ECO:0000313" key="28">
    <source>
        <dbReference type="EMBL" id="STJ17945.1"/>
    </source>
</evidence>
<comment type="subcellular location">
    <subcellularLocation>
        <location evidence="1">Cell inner membrane</location>
        <topology evidence="1">Single-pass membrane protein</topology>
    </subcellularLocation>
</comment>
<reference evidence="19" key="17">
    <citation type="submission" date="2023-10" db="EMBL/GenBank/DDBJ databases">
        <title>Draft Genome Sequence of a Shiga toxin-producing Escherichia coli strain from deer meat showing an IS-element integration in the B-subunit of the Shiga toxin Stx2b gene.</title>
        <authorList>
            <person name="Projahn M."/>
            <person name="Borowiak M."/>
        </authorList>
    </citation>
    <scope>NUCLEOTIDE SEQUENCE</scope>
    <source>
        <strain evidence="19">BfR-EC-18960</strain>
    </source>
</reference>
<evidence type="ECO:0000256" key="4">
    <source>
        <dbReference type="ARBA" id="ARBA00022519"/>
    </source>
</evidence>
<dbReference type="EMBL" id="QFSS01000007">
    <property type="protein sequence ID" value="PZZ74908.1"/>
    <property type="molecule type" value="Genomic_DNA"/>
</dbReference>
<reference evidence="14" key="13">
    <citation type="submission" date="2020-02" db="EMBL/GenBank/DDBJ databases">
        <authorList>
            <consortium name="GenomeTrakr network: Whole genome sequencing for foodborne pathogen traceback"/>
        </authorList>
    </citation>
    <scope>NUCLEOTIDE SEQUENCE</scope>
    <source>
        <strain evidence="14">CFSAN046653</strain>
    </source>
</reference>
<reference evidence="16 38" key="2">
    <citation type="submission" date="2018-04" db="EMBL/GenBank/DDBJ databases">
        <title>Large scale genomics of bovine and human commensal E. coli to reveal the emerging process of EHEC.</title>
        <authorList>
            <person name="Arimizu Y."/>
            <person name="Ogura Y."/>
        </authorList>
    </citation>
    <scope>NUCLEOTIDE SEQUENCE [LARGE SCALE GENOMIC DNA]</scope>
    <source>
        <strain evidence="16 38">KK-P061</strain>
    </source>
</reference>
<dbReference type="Proteomes" id="UP000281900">
    <property type="component" value="Chromosome"/>
</dbReference>
<evidence type="ECO:0000313" key="32">
    <source>
        <dbReference type="Proteomes" id="UP000186595"/>
    </source>
</evidence>
<evidence type="ECO:0000313" key="24">
    <source>
        <dbReference type="EMBL" id="PZZ74908.1"/>
    </source>
</evidence>
<evidence type="ECO:0000313" key="11">
    <source>
        <dbReference type="EMBL" id="EFF8955951.1"/>
    </source>
</evidence>
<reference evidence="21 42" key="12">
    <citation type="submission" date="2020-02" db="EMBL/GenBank/DDBJ databases">
        <authorList>
            <person name="Subbiah M."/>
            <person name="Call D."/>
        </authorList>
    </citation>
    <scope>NUCLEOTIDE SEQUENCE [LARGE SCALE GENOMIC DNA]</scope>
    <source>
        <strain evidence="21 42">8375wC2</strain>
    </source>
</reference>
<evidence type="ECO:0000313" key="35">
    <source>
        <dbReference type="Proteomes" id="UP000254647"/>
    </source>
</evidence>
<dbReference type="EMBL" id="AATLZG010000182">
    <property type="protein sequence ID" value="EFM8157793.1"/>
    <property type="molecule type" value="Genomic_DNA"/>
</dbReference>
<dbReference type="Proteomes" id="UP000254647">
    <property type="component" value="Unassembled WGS sequence"/>
</dbReference>
<evidence type="ECO:0000313" key="18">
    <source>
        <dbReference type="EMBL" id="MBL6235080.1"/>
    </source>
</evidence>
<dbReference type="InterPro" id="IPR000021">
    <property type="entry name" value="Hok/gef_toxin"/>
</dbReference>
<dbReference type="GO" id="GO:0005886">
    <property type="term" value="C:plasma membrane"/>
    <property type="evidence" value="ECO:0007669"/>
    <property type="project" value="UniProtKB-SubCell"/>
</dbReference>
<dbReference type="EMBL" id="BFXY01000010">
    <property type="protein sequence ID" value="GDH26790.1"/>
    <property type="molecule type" value="Genomic_DNA"/>
</dbReference>
<dbReference type="EMBL" id="JAETYU010000035">
    <property type="protein sequence ID" value="MBL6205911.1"/>
    <property type="molecule type" value="Genomic_DNA"/>
</dbReference>
<accession>A0A066Q5T1</accession>
<dbReference type="AlphaFoldDB" id="A0A066Q5T1"/>
<evidence type="ECO:0000313" key="23">
    <source>
        <dbReference type="EMBL" id="OKB76140.1"/>
    </source>
</evidence>
<evidence type="ECO:0000313" key="40">
    <source>
        <dbReference type="Proteomes" id="UP000321295"/>
    </source>
</evidence>
<evidence type="ECO:0000256" key="5">
    <source>
        <dbReference type="ARBA" id="ARBA00022649"/>
    </source>
</evidence>
<evidence type="ECO:0000313" key="47">
    <source>
        <dbReference type="Proteomes" id="UP000555763"/>
    </source>
</evidence>
<sequence length="46" mass="5311">MSQKSLITVTICMTVIFTIWMLHGSLCEFRLNLWGAEFAAFLQCKQ</sequence>
<evidence type="ECO:0000313" key="17">
    <source>
        <dbReference type="EMBL" id="MBL6205911.1"/>
    </source>
</evidence>
<dbReference type="EMBL" id="AASURL010000066">
    <property type="protein sequence ID" value="EFH0367157.1"/>
    <property type="molecule type" value="Genomic_DNA"/>
</dbReference>
<reference evidence="25" key="15">
    <citation type="submission" date="2020-06" db="EMBL/GenBank/DDBJ databases">
        <authorList>
            <person name="Ramsay J.P."/>
            <person name="Colombi E."/>
            <person name="Mowlaboccus S."/>
        </authorList>
    </citation>
    <scope>NUCLEOTIDE SEQUENCE</scope>
    <source>
        <strain evidence="25">EC2</strain>
    </source>
</reference>
<dbReference type="Proteomes" id="UP000555763">
    <property type="component" value="Unassembled WGS sequence"/>
</dbReference>
<reference evidence="12 46" key="11">
    <citation type="submission" date="2020-02" db="EMBL/GenBank/DDBJ databases">
        <authorList>
            <person name="Ashton P.M."/>
            <person name="Dallman T."/>
            <person name="Nair S."/>
            <person name="De Pinna E."/>
            <person name="Peters T."/>
            <person name="Grant K."/>
        </authorList>
    </citation>
    <scope>NUCLEOTIDE SEQUENCE [LARGE SCALE GENOMIC DNA]</scope>
    <source>
        <strain evidence="12 46">188143</strain>
    </source>
</reference>
<evidence type="ECO:0000313" key="42">
    <source>
        <dbReference type="Proteomes" id="UP000469708"/>
    </source>
</evidence>
<reference evidence="17 48" key="16">
    <citation type="submission" date="2021-01" db="EMBL/GenBank/DDBJ databases">
        <title>Genomes of Escherichia coli STEC strains from raw meat-based diets for companion animals.</title>
        <authorList>
            <person name="Stevens M.J.A."/>
            <person name="Stephan R."/>
        </authorList>
    </citation>
    <scope>NUCLEOTIDE SEQUENCE</scope>
    <source>
        <strain evidence="17">ATC7-7</strain>
        <strain evidence="18 48">LSC1-58</strain>
    </source>
</reference>
<protein>
    <submittedName>
        <fullName evidence="21 22">Hok/Gef family protein</fullName>
    </submittedName>
    <submittedName>
        <fullName evidence="26">Small toxic polypeptide</fullName>
    </submittedName>
</protein>
<dbReference type="Proteomes" id="UP000615017">
    <property type="component" value="Unassembled WGS sequence"/>
</dbReference>
<dbReference type="Proteomes" id="UP000186595">
    <property type="component" value="Unassembled WGS sequence"/>
</dbReference>
<evidence type="ECO:0000313" key="43">
    <source>
        <dbReference type="Proteomes" id="UP000509796"/>
    </source>
</evidence>
<gene>
    <name evidence="15" type="ORF">A5U30_005636</name>
    <name evidence="14" type="ORF">BCB93_005192</name>
    <name evidence="13" type="ORF">BGM66_003640</name>
    <name evidence="22" type="ORF">BMT50_19855</name>
    <name evidence="23" type="ORF">BMT50_26825</name>
    <name evidence="12" type="ORF">BRV02_004779</name>
    <name evidence="11" type="ORF">BTB68_003980</name>
    <name evidence="16" type="ORF">BvCmsKKP061_00262</name>
    <name evidence="30" type="ORF">C9160_26670</name>
    <name evidence="24" type="ORF">DIV22_01140</name>
    <name evidence="10" type="ORF">E2863_02948</name>
    <name evidence="31" type="ORF">FV293_28575</name>
    <name evidence="20" type="ORF">FVB16_02695</name>
    <name evidence="21" type="ORF">G3V95_23960</name>
    <name evidence="25" type="ORF">HX136_12805</name>
    <name evidence="18" type="ORF">JNA65_14255</name>
    <name evidence="17" type="ORF">JNA68_22380</name>
    <name evidence="26" type="ORF">NCTC10767_04948</name>
    <name evidence="27" type="ORF">NCTC7927_03487</name>
    <name evidence="28" type="ORF">NCTC9081_03415</name>
    <name evidence="29" type="ORF">NCTC9081_04172</name>
    <name evidence="19" type="ORF">R8G00_27405</name>
</gene>
<dbReference type="EMBL" id="RRNI01000092">
    <property type="protein sequence ID" value="TJH14993.1"/>
    <property type="molecule type" value="Genomic_DNA"/>
</dbReference>
<evidence type="ECO:0000256" key="1">
    <source>
        <dbReference type="ARBA" id="ARBA00004377"/>
    </source>
</evidence>
<evidence type="ECO:0000313" key="33">
    <source>
        <dbReference type="Proteomes" id="UP000248865"/>
    </source>
</evidence>
<evidence type="ECO:0000313" key="34">
    <source>
        <dbReference type="Proteomes" id="UP000254043"/>
    </source>
</evidence>
<dbReference type="EMBL" id="JAWPMK010000003">
    <property type="protein sequence ID" value="MDW9353170.1"/>
    <property type="molecule type" value="Genomic_DNA"/>
</dbReference>
<dbReference type="EMBL" id="UFXW01000004">
    <property type="protein sequence ID" value="STC88975.1"/>
    <property type="molecule type" value="Genomic_DNA"/>
</dbReference>
<evidence type="ECO:0000313" key="20">
    <source>
        <dbReference type="EMBL" id="MPU47782.1"/>
    </source>
</evidence>
<dbReference type="Proteomes" id="UP001271591">
    <property type="component" value="Unassembled WGS sequence"/>
</dbReference>
<evidence type="ECO:0000256" key="8">
    <source>
        <dbReference type="ARBA" id="ARBA00023136"/>
    </source>
</evidence>
<evidence type="ECO:0000313" key="15">
    <source>
        <dbReference type="EMBL" id="EFM8157793.1"/>
    </source>
</evidence>
<dbReference type="Proteomes" id="UP000534332">
    <property type="component" value="Unassembled WGS sequence"/>
</dbReference>
<evidence type="ECO:0000313" key="16">
    <source>
        <dbReference type="EMBL" id="GDH26790.1"/>
    </source>
</evidence>
<evidence type="ECO:0000313" key="45">
    <source>
        <dbReference type="Proteomes" id="UP000524010"/>
    </source>
</evidence>
<reference evidence="10 37" key="5">
    <citation type="submission" date="2018-07" db="EMBL/GenBank/DDBJ databases">
        <title>Genomic analysis of colistin resistant EHEC isolated from cattle in Japan.</title>
        <authorList>
            <person name="Kusumoto M."/>
            <person name="Misumi W."/>
            <person name="Ogura Y."/>
            <person name="Hayashi T."/>
            <person name="Akiba M."/>
        </authorList>
    </citation>
    <scope>NUCLEOTIDE SEQUENCE [LARGE SCALE GENOMIC DNA]</scope>
    <source>
        <strain evidence="10 37">E2863</strain>
    </source>
</reference>
<dbReference type="EMBL" id="MPGR01000001">
    <property type="protein sequence ID" value="OKB76140.1"/>
    <property type="molecule type" value="Genomic_DNA"/>
</dbReference>
<dbReference type="Proteomes" id="UP000306700">
    <property type="component" value="Unassembled WGS sequence"/>
</dbReference>
<reference evidence="34 35" key="4">
    <citation type="submission" date="2018-06" db="EMBL/GenBank/DDBJ databases">
        <authorList>
            <consortium name="Pathogen Informatics"/>
            <person name="Doyle S."/>
        </authorList>
    </citation>
    <scope>NUCLEOTIDE SEQUENCE [LARGE SCALE GENOMIC DNA]</scope>
    <source>
        <strain evidence="26 35">NCTC10767</strain>
        <strain evidence="27 34">NCTC7927</strain>
        <strain evidence="28 36">NCTC9081</strain>
    </source>
</reference>
<evidence type="ECO:0000313" key="41">
    <source>
        <dbReference type="Proteomes" id="UP000392867"/>
    </source>
</evidence>
<reference evidence="43" key="14">
    <citation type="submission" date="2020-06" db="EMBL/GenBank/DDBJ databases">
        <title>Identification and Characterisation of Fosfomycin Resistance in Escherichia coli Urinary Tract Infection Isolates from Australia.</title>
        <authorList>
            <person name="Mowlaboccus S."/>
            <person name="Daley D."/>
            <person name="Pang S."/>
            <person name="Gottlieb T."/>
            <person name="Nimmo G.R."/>
            <person name="George N."/>
            <person name="Korman T.M."/>
            <person name="Strietberg R."/>
            <person name="Robson J."/>
            <person name="Peachey G."/>
            <person name="Collignon P."/>
            <person name="Bradbury S."/>
            <person name="Colombi E."/>
            <person name="Ramsay J.P."/>
            <person name="Rogers B.A."/>
            <person name="Coombs G.W."/>
        </authorList>
    </citation>
    <scope>NUCLEOTIDE SEQUENCE [LARGE SCALE GENOMIC DNA]</scope>
    <source>
        <strain evidence="43">EC2</strain>
    </source>
</reference>
<evidence type="ECO:0000313" key="14">
    <source>
        <dbReference type="EMBL" id="EFI6955415.1"/>
    </source>
</evidence>
<dbReference type="Proteomes" id="UP000655659">
    <property type="component" value="Unassembled WGS sequence"/>
</dbReference>
<reference evidence="25" key="9">
    <citation type="journal article" date="2020" name="Int. J. Antimicrob. Agents">
        <title>Identification and characterisation of fosfomycin resistance in Escherichia coli urinary tract infection isolates from Australia.</title>
        <authorList>
            <person name="Mowlaboccus S."/>
            <person name="Daley D."/>
            <person name="Pang S."/>
            <person name="Gottlieb T."/>
            <person name="Merlino J."/>
            <person name="Nimmo G.R."/>
            <person name="George N."/>
            <person name="Korman T.M."/>
            <person name="Streitberg R."/>
            <person name="Robson J."/>
            <person name="Peachey G."/>
            <person name="Collignon P."/>
            <person name="Bradbury S."/>
            <person name="Colombi E."/>
            <person name="Ramsay J.P."/>
            <person name="Rogers B.A."/>
            <person name="Coombs G.W."/>
        </authorList>
    </citation>
    <scope>NUCLEOTIDE SEQUENCE</scope>
    <source>
        <strain evidence="25">EC2</strain>
    </source>
</reference>
<dbReference type="EMBL" id="VOTT01000014">
    <property type="protein sequence ID" value="MPU47782.1"/>
    <property type="molecule type" value="Genomic_DNA"/>
</dbReference>
<evidence type="ECO:0000313" key="37">
    <source>
        <dbReference type="Proteomes" id="UP000281900"/>
    </source>
</evidence>
<keyword evidence="6 9" id="KW-0812">Transmembrane</keyword>
<evidence type="ECO:0000256" key="9">
    <source>
        <dbReference type="SAM" id="Phobius"/>
    </source>
</evidence>
<dbReference type="EMBL" id="JAETYZ010000016">
    <property type="protein sequence ID" value="MBL6235080.1"/>
    <property type="molecule type" value="Genomic_DNA"/>
</dbReference>
<dbReference type="EMBL" id="JAAGYI010000090">
    <property type="protein sequence ID" value="NEM88473.1"/>
    <property type="molecule type" value="Genomic_DNA"/>
</dbReference>
<name>A0A066Q5T1_ECOLX</name>
<keyword evidence="4" id="KW-0997">Cell inner membrane</keyword>